<feature type="domain" description="DUF7820" evidence="3">
    <location>
        <begin position="413"/>
        <end position="696"/>
    </location>
</feature>
<feature type="region of interest" description="Disordered" evidence="1">
    <location>
        <begin position="1"/>
        <end position="45"/>
    </location>
</feature>
<keyword evidence="2" id="KW-0812">Transmembrane</keyword>
<dbReference type="InterPro" id="IPR056722">
    <property type="entry name" value="DUF7820"/>
</dbReference>
<dbReference type="EMBL" id="KV878336">
    <property type="protein sequence ID" value="OJJ51515.1"/>
    <property type="molecule type" value="Genomic_DNA"/>
</dbReference>
<protein>
    <recommendedName>
        <fullName evidence="3">DUF7820 domain-containing protein</fullName>
    </recommendedName>
</protein>
<keyword evidence="2" id="KW-0472">Membrane</keyword>
<dbReference type="PANTHER" id="PTHR42078">
    <property type="entry name" value="GLUCAN 1, 4-ALPHA-GLUCOSIDASE"/>
    <property type="match status" value="1"/>
</dbReference>
<evidence type="ECO:0000256" key="1">
    <source>
        <dbReference type="SAM" id="MobiDB-lite"/>
    </source>
</evidence>
<dbReference type="RefSeq" id="XP_022586025.1">
    <property type="nucleotide sequence ID" value="XM_022721792.1"/>
</dbReference>
<organism evidence="4 5">
    <name type="scientific">Penicilliopsis zonata CBS 506.65</name>
    <dbReference type="NCBI Taxonomy" id="1073090"/>
    <lineage>
        <taxon>Eukaryota</taxon>
        <taxon>Fungi</taxon>
        <taxon>Dikarya</taxon>
        <taxon>Ascomycota</taxon>
        <taxon>Pezizomycotina</taxon>
        <taxon>Eurotiomycetes</taxon>
        <taxon>Eurotiomycetidae</taxon>
        <taxon>Eurotiales</taxon>
        <taxon>Aspergillaceae</taxon>
        <taxon>Penicilliopsis</taxon>
    </lineage>
</organism>
<feature type="transmembrane region" description="Helical" evidence="2">
    <location>
        <begin position="367"/>
        <end position="393"/>
    </location>
</feature>
<feature type="compositionally biased region" description="Low complexity" evidence="1">
    <location>
        <begin position="140"/>
        <end position="151"/>
    </location>
</feature>
<reference evidence="5" key="1">
    <citation type="journal article" date="2017" name="Genome Biol.">
        <title>Comparative genomics reveals high biological diversity and specific adaptations in the industrially and medically important fungal genus Aspergillus.</title>
        <authorList>
            <person name="de Vries R.P."/>
            <person name="Riley R."/>
            <person name="Wiebenga A."/>
            <person name="Aguilar-Osorio G."/>
            <person name="Amillis S."/>
            <person name="Uchima C.A."/>
            <person name="Anderluh G."/>
            <person name="Asadollahi M."/>
            <person name="Askin M."/>
            <person name="Barry K."/>
            <person name="Battaglia E."/>
            <person name="Bayram O."/>
            <person name="Benocci T."/>
            <person name="Braus-Stromeyer S.A."/>
            <person name="Caldana C."/>
            <person name="Canovas D."/>
            <person name="Cerqueira G.C."/>
            <person name="Chen F."/>
            <person name="Chen W."/>
            <person name="Choi C."/>
            <person name="Clum A."/>
            <person name="Dos Santos R.A."/>
            <person name="Damasio A.R."/>
            <person name="Diallinas G."/>
            <person name="Emri T."/>
            <person name="Fekete E."/>
            <person name="Flipphi M."/>
            <person name="Freyberg S."/>
            <person name="Gallo A."/>
            <person name="Gournas C."/>
            <person name="Habgood R."/>
            <person name="Hainaut M."/>
            <person name="Harispe M.L."/>
            <person name="Henrissat B."/>
            <person name="Hilden K.S."/>
            <person name="Hope R."/>
            <person name="Hossain A."/>
            <person name="Karabika E."/>
            <person name="Karaffa L."/>
            <person name="Karanyi Z."/>
            <person name="Krasevec N."/>
            <person name="Kuo A."/>
            <person name="Kusch H."/>
            <person name="LaButti K."/>
            <person name="Lagendijk E.L."/>
            <person name="Lapidus A."/>
            <person name="Levasseur A."/>
            <person name="Lindquist E."/>
            <person name="Lipzen A."/>
            <person name="Logrieco A.F."/>
            <person name="MacCabe A."/>
            <person name="Maekelae M.R."/>
            <person name="Malavazi I."/>
            <person name="Melin P."/>
            <person name="Meyer V."/>
            <person name="Mielnichuk N."/>
            <person name="Miskei M."/>
            <person name="Molnar A.P."/>
            <person name="Mule G."/>
            <person name="Ngan C.Y."/>
            <person name="Orejas M."/>
            <person name="Orosz E."/>
            <person name="Ouedraogo J.P."/>
            <person name="Overkamp K.M."/>
            <person name="Park H.-S."/>
            <person name="Perrone G."/>
            <person name="Piumi F."/>
            <person name="Punt P.J."/>
            <person name="Ram A.F."/>
            <person name="Ramon A."/>
            <person name="Rauscher S."/>
            <person name="Record E."/>
            <person name="Riano-Pachon D.M."/>
            <person name="Robert V."/>
            <person name="Roehrig J."/>
            <person name="Ruller R."/>
            <person name="Salamov A."/>
            <person name="Salih N.S."/>
            <person name="Samson R.A."/>
            <person name="Sandor E."/>
            <person name="Sanguinetti M."/>
            <person name="Schuetze T."/>
            <person name="Sepcic K."/>
            <person name="Shelest E."/>
            <person name="Sherlock G."/>
            <person name="Sophianopoulou V."/>
            <person name="Squina F.M."/>
            <person name="Sun H."/>
            <person name="Susca A."/>
            <person name="Todd R.B."/>
            <person name="Tsang A."/>
            <person name="Unkles S.E."/>
            <person name="van de Wiele N."/>
            <person name="van Rossen-Uffink D."/>
            <person name="Oliveira J.V."/>
            <person name="Vesth T.C."/>
            <person name="Visser J."/>
            <person name="Yu J.-H."/>
            <person name="Zhou M."/>
            <person name="Andersen M.R."/>
            <person name="Archer D.B."/>
            <person name="Baker S.E."/>
            <person name="Benoit I."/>
            <person name="Brakhage A.A."/>
            <person name="Braus G.H."/>
            <person name="Fischer R."/>
            <person name="Frisvad J.C."/>
            <person name="Goldman G.H."/>
            <person name="Houbraken J."/>
            <person name="Oakley B."/>
            <person name="Pocsi I."/>
            <person name="Scazzocchio C."/>
            <person name="Seiboth B."/>
            <person name="vanKuyk P.A."/>
            <person name="Wortman J."/>
            <person name="Dyer P.S."/>
            <person name="Grigoriev I.V."/>
        </authorList>
    </citation>
    <scope>NUCLEOTIDE SEQUENCE [LARGE SCALE GENOMIC DNA]</scope>
    <source>
        <strain evidence="5">CBS 506.65</strain>
    </source>
</reference>
<feature type="non-terminal residue" evidence="4">
    <location>
        <position position="700"/>
    </location>
</feature>
<dbReference type="PANTHER" id="PTHR42078:SF1">
    <property type="entry name" value="GLUCAN 1, 4-ALPHA-GLUCOSIDASE"/>
    <property type="match status" value="1"/>
</dbReference>
<feature type="compositionally biased region" description="Polar residues" evidence="1">
    <location>
        <begin position="126"/>
        <end position="139"/>
    </location>
</feature>
<evidence type="ECO:0000259" key="3">
    <source>
        <dbReference type="Pfam" id="PF25130"/>
    </source>
</evidence>
<dbReference type="OrthoDB" id="514070at2759"/>
<keyword evidence="5" id="KW-1185">Reference proteome</keyword>
<keyword evidence="2" id="KW-1133">Transmembrane helix</keyword>
<gene>
    <name evidence="4" type="ORF">ASPZODRAFT_127598</name>
</gene>
<evidence type="ECO:0000256" key="2">
    <source>
        <dbReference type="SAM" id="Phobius"/>
    </source>
</evidence>
<dbReference type="Proteomes" id="UP000184188">
    <property type="component" value="Unassembled WGS sequence"/>
</dbReference>
<dbReference type="Pfam" id="PF25130">
    <property type="entry name" value="DUF7820"/>
    <property type="match status" value="1"/>
</dbReference>
<feature type="compositionally biased region" description="Polar residues" evidence="1">
    <location>
        <begin position="181"/>
        <end position="190"/>
    </location>
</feature>
<evidence type="ECO:0000313" key="5">
    <source>
        <dbReference type="Proteomes" id="UP000184188"/>
    </source>
</evidence>
<feature type="compositionally biased region" description="Polar residues" evidence="1">
    <location>
        <begin position="67"/>
        <end position="81"/>
    </location>
</feature>
<evidence type="ECO:0000313" key="4">
    <source>
        <dbReference type="EMBL" id="OJJ51515.1"/>
    </source>
</evidence>
<proteinExistence type="predicted"/>
<feature type="region of interest" description="Disordered" evidence="1">
    <location>
        <begin position="59"/>
        <end position="204"/>
    </location>
</feature>
<name>A0A1L9SWD3_9EURO</name>
<dbReference type="VEuPathDB" id="FungiDB:ASPZODRAFT_127598"/>
<dbReference type="STRING" id="1073090.A0A1L9SWD3"/>
<feature type="compositionally biased region" description="Basic and acidic residues" evidence="1">
    <location>
        <begin position="1"/>
        <end position="11"/>
    </location>
</feature>
<dbReference type="GeneID" id="34608257"/>
<sequence length="700" mass="74228">MPGRFSSDHSRSLSQTSLSRHPSQPPEPTAHRRSTAADRVSVSNPNVFSDEYALDSINAEEFVPRASISSVTASPFRSSTVVGPKPLDSPTPEAQAAPTEDPFGDDAQLPDEMPHRSSLPPKGIQLENTNPHDSINQGARRSQSISSRFSIPVQPMSPYTGATGPSHPYAMYSQGVGRSPSVATTSTVRPTEQPLGDASAPQHPYAMYPQNVVLEEDSMDTTTTAAAIPLGFSGHNLGYQPPHGGGQAADDVGDIVGPDGHTEQLPPYSRYPDGVVPKVAPAAGMLAADTVHDAGVMREASHPSGYEAALGSESSSRVLMPAAGVTTDANENRRLPVMMTAAAAGVMAFEEKLKAKGRQKACCGLPIWTLVLIGVVLLIGACIGGVIGGVLGARRAQDGSHKSKGPKIVTVTATPEMDATPISSTYQNLLPLPTGEYYVPASPKNQSKFCVADSSYRSAWGCMNEGGVTIDVGGSSTSRTVSFANQPITGSFTYGAQAPYLPTATQSLSMMFDTSELALGPALFFYTYIDKLVIVPQGSFPTSGSSKRAITERDVLASSWNVKQVSKAGDLPYFCWWNSTVMEFFLYINESTTATNTTAATTAAATTGSSQKVKRDSLEDYPRRIKIEEKRDYAEALAPYCQQMQVLDDGQVVTASPDTITIQEVEPTPTTTVTGTGQSGSQTYTAKAQYESACYCISLT</sequence>
<dbReference type="AlphaFoldDB" id="A0A1L9SWD3"/>
<accession>A0A1L9SWD3</accession>
<feature type="compositionally biased region" description="Polar residues" evidence="1">
    <location>
        <begin position="12"/>
        <end position="22"/>
    </location>
</feature>